<keyword evidence="2 6" id="KW-0963">Cytoplasm</keyword>
<dbReference type="Proteomes" id="UP000256977">
    <property type="component" value="Unassembled WGS sequence"/>
</dbReference>
<dbReference type="InterPro" id="IPR029063">
    <property type="entry name" value="SAM-dependent_MTases_sf"/>
</dbReference>
<evidence type="ECO:0000313" key="9">
    <source>
        <dbReference type="Proteomes" id="UP000256977"/>
    </source>
</evidence>
<dbReference type="InterPro" id="IPR050078">
    <property type="entry name" value="Ribosomal_L11_MeTrfase_PrmA"/>
</dbReference>
<evidence type="ECO:0000256" key="5">
    <source>
        <dbReference type="ARBA" id="ARBA00022691"/>
    </source>
</evidence>
<dbReference type="InterPro" id="IPR004498">
    <property type="entry name" value="Ribosomal_PrmA_MeTrfase"/>
</dbReference>
<dbReference type="EMBL" id="QRDZ01000024">
    <property type="protein sequence ID" value="RED64273.1"/>
    <property type="molecule type" value="Genomic_DNA"/>
</dbReference>
<keyword evidence="5 6" id="KW-0949">S-adenosyl-L-methionine</keyword>
<evidence type="ECO:0000256" key="4">
    <source>
        <dbReference type="ARBA" id="ARBA00022679"/>
    </source>
</evidence>
<name>A0A3D9IR76_9BACL</name>
<dbReference type="AlphaFoldDB" id="A0A3D9IR76"/>
<keyword evidence="3 6" id="KW-0489">Methyltransferase</keyword>
<keyword evidence="8" id="KW-0689">Ribosomal protein</keyword>
<evidence type="ECO:0000313" key="8">
    <source>
        <dbReference type="EMBL" id="RED64273.1"/>
    </source>
</evidence>
<dbReference type="GO" id="GO:0005737">
    <property type="term" value="C:cytoplasm"/>
    <property type="evidence" value="ECO:0007669"/>
    <property type="project" value="UniProtKB-SubCell"/>
</dbReference>
<dbReference type="SUPFAM" id="SSF53335">
    <property type="entry name" value="S-adenosyl-L-methionine-dependent methyltransferases"/>
    <property type="match status" value="1"/>
</dbReference>
<dbReference type="PANTHER" id="PTHR43648:SF1">
    <property type="entry name" value="ELECTRON TRANSFER FLAVOPROTEIN BETA SUBUNIT LYSINE METHYLTRANSFERASE"/>
    <property type="match status" value="1"/>
</dbReference>
<dbReference type="CDD" id="cd02440">
    <property type="entry name" value="AdoMet_MTases"/>
    <property type="match status" value="1"/>
</dbReference>
<dbReference type="GO" id="GO:0032259">
    <property type="term" value="P:methylation"/>
    <property type="evidence" value="ECO:0007669"/>
    <property type="project" value="UniProtKB-KW"/>
</dbReference>
<gene>
    <name evidence="6" type="primary">prmA</name>
    <name evidence="8" type="ORF">DFP98_12486</name>
</gene>
<feature type="binding site" evidence="6">
    <location>
        <position position="284"/>
    </location>
    <ligand>
        <name>S-adenosyl-L-methionine</name>
        <dbReference type="ChEBI" id="CHEBI:59789"/>
    </ligand>
</feature>
<dbReference type="HAMAP" id="MF_00735">
    <property type="entry name" value="Methyltr_PrmA"/>
    <property type="match status" value="1"/>
</dbReference>
<evidence type="ECO:0000256" key="7">
    <source>
        <dbReference type="SAM" id="MobiDB-lite"/>
    </source>
</evidence>
<comment type="caution">
    <text evidence="8">The sequence shown here is derived from an EMBL/GenBank/DDBJ whole genome shotgun (WGS) entry which is preliminary data.</text>
</comment>
<dbReference type="GO" id="GO:0016279">
    <property type="term" value="F:protein-lysine N-methyltransferase activity"/>
    <property type="evidence" value="ECO:0007669"/>
    <property type="project" value="RHEA"/>
</dbReference>
<dbReference type="RefSeq" id="WP_116063514.1">
    <property type="nucleotide sequence ID" value="NZ_QRDZ01000024.1"/>
</dbReference>
<feature type="binding site" evidence="6">
    <location>
        <position position="182"/>
    </location>
    <ligand>
        <name>S-adenosyl-L-methionine</name>
        <dbReference type="ChEBI" id="CHEBI:59789"/>
    </ligand>
</feature>
<organism evidence="8 9">
    <name type="scientific">Cohnella phaseoli</name>
    <dbReference type="NCBI Taxonomy" id="456490"/>
    <lineage>
        <taxon>Bacteria</taxon>
        <taxon>Bacillati</taxon>
        <taxon>Bacillota</taxon>
        <taxon>Bacilli</taxon>
        <taxon>Bacillales</taxon>
        <taxon>Paenibacillaceae</taxon>
        <taxon>Cohnella</taxon>
    </lineage>
</organism>
<evidence type="ECO:0000256" key="6">
    <source>
        <dbReference type="HAMAP-Rule" id="MF_00735"/>
    </source>
</evidence>
<accession>A0A3D9IR76</accession>
<keyword evidence="9" id="KW-1185">Reference proteome</keyword>
<evidence type="ECO:0000256" key="2">
    <source>
        <dbReference type="ARBA" id="ARBA00022490"/>
    </source>
</evidence>
<dbReference type="PANTHER" id="PTHR43648">
    <property type="entry name" value="ELECTRON TRANSFER FLAVOPROTEIN BETA SUBUNIT LYSINE METHYLTRANSFERASE"/>
    <property type="match status" value="1"/>
</dbReference>
<proteinExistence type="inferred from homology"/>
<comment type="catalytic activity">
    <reaction evidence="6">
        <text>L-lysyl-[protein] + 3 S-adenosyl-L-methionine = N(6),N(6),N(6)-trimethyl-L-lysyl-[protein] + 3 S-adenosyl-L-homocysteine + 3 H(+)</text>
        <dbReference type="Rhea" id="RHEA:54192"/>
        <dbReference type="Rhea" id="RHEA-COMP:9752"/>
        <dbReference type="Rhea" id="RHEA-COMP:13826"/>
        <dbReference type="ChEBI" id="CHEBI:15378"/>
        <dbReference type="ChEBI" id="CHEBI:29969"/>
        <dbReference type="ChEBI" id="CHEBI:57856"/>
        <dbReference type="ChEBI" id="CHEBI:59789"/>
        <dbReference type="ChEBI" id="CHEBI:61961"/>
    </reaction>
</comment>
<dbReference type="EC" id="2.1.1.-" evidence="6"/>
<feature type="region of interest" description="Disordered" evidence="7">
    <location>
        <begin position="245"/>
        <end position="270"/>
    </location>
</feature>
<feature type="compositionally biased region" description="Low complexity" evidence="7">
    <location>
        <begin position="249"/>
        <end position="265"/>
    </location>
</feature>
<keyword evidence="4 6" id="KW-0808">Transferase</keyword>
<feature type="binding site" evidence="6">
    <location>
        <position position="204"/>
    </location>
    <ligand>
        <name>S-adenosyl-L-methionine</name>
        <dbReference type="ChEBI" id="CHEBI:59789"/>
    </ligand>
</feature>
<dbReference type="GO" id="GO:0005840">
    <property type="term" value="C:ribosome"/>
    <property type="evidence" value="ECO:0007669"/>
    <property type="project" value="UniProtKB-KW"/>
</dbReference>
<dbReference type="OrthoDB" id="9785995at2"/>
<evidence type="ECO:0000256" key="3">
    <source>
        <dbReference type="ARBA" id="ARBA00022603"/>
    </source>
</evidence>
<reference evidence="8 9" key="1">
    <citation type="submission" date="2018-07" db="EMBL/GenBank/DDBJ databases">
        <title>Genomic Encyclopedia of Type Strains, Phase III (KMG-III): the genomes of soil and plant-associated and newly described type strains.</title>
        <authorList>
            <person name="Whitman W."/>
        </authorList>
    </citation>
    <scope>NUCLEOTIDE SEQUENCE [LARGE SCALE GENOMIC DNA]</scope>
    <source>
        <strain evidence="8 9">CECT 7287</strain>
    </source>
</reference>
<sequence>MRWHELTVLATESSQEMVTHYLTELGAGGVSVEEAWSPDKPRDTKYGEVYDTPLNDIRPGYALYKAYFSEDYEMEPLAAELKALLEGLPEYGYDAGEFTIHIGSVHEDDWANAWKQFFKPVAVTERLVIKPTWEEYEAKEGELIIELDPGMAFGTGTHPTTTLCLKALESAIDGGERIIDVGTGSGVLAIGAMKLGAAKVLALDLDPVAVKCAKENIELNRYERDVEVRLSDLLGVLREGDADIGNTYNGSTDNGSTDNGNSDNDSVQRAADGVKPPVDLVVANILAEIILLFIADVMDVLKPGGLYIASGIFKNKEAAVEAGLLAAGFEIVDVLRQEDWVAFVAGKPKGAVE</sequence>
<dbReference type="Pfam" id="PF06325">
    <property type="entry name" value="PrmA"/>
    <property type="match status" value="2"/>
</dbReference>
<dbReference type="Gene3D" id="3.40.50.150">
    <property type="entry name" value="Vaccinia Virus protein VP39"/>
    <property type="match status" value="1"/>
</dbReference>
<comment type="function">
    <text evidence="6">Methylates ribosomal protein L11.</text>
</comment>
<comment type="subcellular location">
    <subcellularLocation>
        <location evidence="6">Cytoplasm</location>
    </subcellularLocation>
</comment>
<comment type="similarity">
    <text evidence="1 6">Belongs to the methyltransferase superfamily. PrmA family.</text>
</comment>
<feature type="binding site" evidence="6">
    <location>
        <position position="161"/>
    </location>
    <ligand>
        <name>S-adenosyl-L-methionine</name>
        <dbReference type="ChEBI" id="CHEBI:59789"/>
    </ligand>
</feature>
<evidence type="ECO:0000256" key="1">
    <source>
        <dbReference type="ARBA" id="ARBA00009741"/>
    </source>
</evidence>
<keyword evidence="8" id="KW-0687">Ribonucleoprotein</keyword>
<protein>
    <recommendedName>
        <fullName evidence="6">Ribosomal protein L11 methyltransferase</fullName>
        <shortName evidence="6">L11 Mtase</shortName>
        <ecNumber evidence="6">2.1.1.-</ecNumber>
    </recommendedName>
</protein>